<dbReference type="AlphaFoldDB" id="A0A917CXY6"/>
<dbReference type="RefSeq" id="WP_188530751.1">
    <property type="nucleotide sequence ID" value="NZ_BMGR01000005.1"/>
</dbReference>
<evidence type="ECO:0000313" key="6">
    <source>
        <dbReference type="Proteomes" id="UP000644756"/>
    </source>
</evidence>
<dbReference type="EMBL" id="BMGR01000005">
    <property type="protein sequence ID" value="GGG01461.1"/>
    <property type="molecule type" value="Genomic_DNA"/>
</dbReference>
<evidence type="ECO:0000313" key="5">
    <source>
        <dbReference type="EMBL" id="GGG01461.1"/>
    </source>
</evidence>
<dbReference type="InterPro" id="IPR025736">
    <property type="entry name" value="PucR_C-HTH_dom"/>
</dbReference>
<dbReference type="Pfam" id="PF13556">
    <property type="entry name" value="HTH_30"/>
    <property type="match status" value="1"/>
</dbReference>
<comment type="caution">
    <text evidence="5">The sequence shown here is derived from an EMBL/GenBank/DDBJ whole genome shotgun (WGS) entry which is preliminary data.</text>
</comment>
<sequence>MMRLTRQVADLIVKKTKELTQMNMNVMDKEGIIVSSSVPERIGTLHEGAIEVVRTGEEMIISSNTTSRWAGTKPGINMPIFFHHEIIGVIGITGLEAEVIPFGRAVRMMTELLLQQSYLSEQIEMKERAKAYLVQEMISGTEHSSLEILHARGELLGIDLTLPRSIMIIQIHMNDKIFEESDQSYYRMMDLTRLFRNPKQTLLAQLGLNRWVVITELSAYKNEQHAKEELLTISSSIMKWISDRLKTGAQIVLGKVCKDINEMGISFHELLRLLEVLHKYSDKGPILHIDDATLELVLSEISHTSRQRIIEEELGELIHYPELVDTLQSFYDCDMNFSLTARTMGIHRNTLMYRLDRIESFLKASPRQFRQGVRIQLAILLYKLKM</sequence>
<reference evidence="5" key="1">
    <citation type="journal article" date="2014" name="Int. J. Syst. Evol. Microbiol.">
        <title>Complete genome sequence of Corynebacterium casei LMG S-19264T (=DSM 44701T), isolated from a smear-ripened cheese.</title>
        <authorList>
            <consortium name="US DOE Joint Genome Institute (JGI-PGF)"/>
            <person name="Walter F."/>
            <person name="Albersmeier A."/>
            <person name="Kalinowski J."/>
            <person name="Ruckert C."/>
        </authorList>
    </citation>
    <scope>NUCLEOTIDE SEQUENCE</scope>
    <source>
        <strain evidence="5">CGMCC 1.12987</strain>
    </source>
</reference>
<dbReference type="InterPro" id="IPR042070">
    <property type="entry name" value="PucR_C-HTH_sf"/>
</dbReference>
<reference evidence="5" key="2">
    <citation type="submission" date="2020-09" db="EMBL/GenBank/DDBJ databases">
        <authorList>
            <person name="Sun Q."/>
            <person name="Zhou Y."/>
        </authorList>
    </citation>
    <scope>NUCLEOTIDE SEQUENCE</scope>
    <source>
        <strain evidence="5">CGMCC 1.12987</strain>
    </source>
</reference>
<dbReference type="SUPFAM" id="SSF103190">
    <property type="entry name" value="Sensory domain-like"/>
    <property type="match status" value="1"/>
</dbReference>
<feature type="domain" description="PucR C-terminal helix-turn-helix" evidence="3">
    <location>
        <begin position="323"/>
        <end position="380"/>
    </location>
</feature>
<dbReference type="Proteomes" id="UP000644756">
    <property type="component" value="Unassembled WGS sequence"/>
</dbReference>
<dbReference type="InterPro" id="IPR029151">
    <property type="entry name" value="Sensor-like_sf"/>
</dbReference>
<gene>
    <name evidence="5" type="ORF">GCM10010916_18250</name>
</gene>
<organism evidence="5 6">
    <name type="scientific">Paenibacillus abyssi</name>
    <dbReference type="NCBI Taxonomy" id="1340531"/>
    <lineage>
        <taxon>Bacteria</taxon>
        <taxon>Bacillati</taxon>
        <taxon>Bacillota</taxon>
        <taxon>Bacilli</taxon>
        <taxon>Bacillales</taxon>
        <taxon>Paenibacillaceae</taxon>
        <taxon>Paenibacillus</taxon>
    </lineage>
</organism>
<comment type="similarity">
    <text evidence="1">Belongs to the CdaR family.</text>
</comment>
<dbReference type="InterPro" id="IPR051448">
    <property type="entry name" value="CdaR-like_regulators"/>
</dbReference>
<protein>
    <submittedName>
        <fullName evidence="5">Carbohydrate diacid regulator</fullName>
    </submittedName>
</protein>
<proteinExistence type="inferred from homology"/>
<dbReference type="SUPFAM" id="SSF46689">
    <property type="entry name" value="Homeodomain-like"/>
    <property type="match status" value="1"/>
</dbReference>
<evidence type="ECO:0000259" key="4">
    <source>
        <dbReference type="Pfam" id="PF17853"/>
    </source>
</evidence>
<name>A0A917CXY6_9BACL</name>
<dbReference type="InterPro" id="IPR009057">
    <property type="entry name" value="Homeodomain-like_sf"/>
</dbReference>
<dbReference type="InterPro" id="IPR008599">
    <property type="entry name" value="Diacid_rec"/>
</dbReference>
<dbReference type="Pfam" id="PF05651">
    <property type="entry name" value="Diacid_rec"/>
    <property type="match status" value="1"/>
</dbReference>
<feature type="domain" description="CdaR GGDEF-like" evidence="4">
    <location>
        <begin position="146"/>
        <end position="275"/>
    </location>
</feature>
<feature type="domain" description="Putative sugar diacid recognition" evidence="2">
    <location>
        <begin position="4"/>
        <end position="136"/>
    </location>
</feature>
<keyword evidence="6" id="KW-1185">Reference proteome</keyword>
<evidence type="ECO:0000259" key="3">
    <source>
        <dbReference type="Pfam" id="PF13556"/>
    </source>
</evidence>
<evidence type="ECO:0000259" key="2">
    <source>
        <dbReference type="Pfam" id="PF05651"/>
    </source>
</evidence>
<dbReference type="Gene3D" id="1.10.10.2840">
    <property type="entry name" value="PucR C-terminal helix-turn-helix domain"/>
    <property type="match status" value="1"/>
</dbReference>
<dbReference type="InterPro" id="IPR041522">
    <property type="entry name" value="CdaR_GGDEF"/>
</dbReference>
<accession>A0A917CXY6</accession>
<dbReference type="PANTHER" id="PTHR33744:SF16">
    <property type="entry name" value="CARBOHYDRATE DIACID REGULATOR"/>
    <property type="match status" value="1"/>
</dbReference>
<dbReference type="PANTHER" id="PTHR33744">
    <property type="entry name" value="CARBOHYDRATE DIACID REGULATOR"/>
    <property type="match status" value="1"/>
</dbReference>
<evidence type="ECO:0000256" key="1">
    <source>
        <dbReference type="ARBA" id="ARBA00006754"/>
    </source>
</evidence>
<dbReference type="Pfam" id="PF17853">
    <property type="entry name" value="GGDEF_2"/>
    <property type="match status" value="1"/>
</dbReference>